<keyword evidence="5" id="KW-1185">Reference proteome</keyword>
<evidence type="ECO:0000313" key="5">
    <source>
        <dbReference type="Proteomes" id="UP000325105"/>
    </source>
</evidence>
<dbReference type="Pfam" id="PF07992">
    <property type="entry name" value="Pyr_redox_2"/>
    <property type="match status" value="1"/>
</dbReference>
<dbReference type="InterPro" id="IPR023753">
    <property type="entry name" value="FAD/NAD-binding_dom"/>
</dbReference>
<accession>A0A5S5DGE4</accession>
<keyword evidence="1" id="KW-0285">Flavoprotein</keyword>
<dbReference type="InterPro" id="IPR036188">
    <property type="entry name" value="FAD/NAD-bd_sf"/>
</dbReference>
<organism evidence="4 5">
    <name type="scientific">Sphingobacterium allocomposti</name>
    <dbReference type="NCBI Taxonomy" id="415956"/>
    <lineage>
        <taxon>Bacteria</taxon>
        <taxon>Pseudomonadati</taxon>
        <taxon>Bacteroidota</taxon>
        <taxon>Sphingobacteriia</taxon>
        <taxon>Sphingobacteriales</taxon>
        <taxon>Sphingobacteriaceae</taxon>
        <taxon>Sphingobacterium</taxon>
    </lineage>
</organism>
<feature type="domain" description="FAD/NAD(P)-binding" evidence="3">
    <location>
        <begin position="8"/>
        <end position="286"/>
    </location>
</feature>
<dbReference type="SUPFAM" id="SSF51905">
    <property type="entry name" value="FAD/NAD(P)-binding domain"/>
    <property type="match status" value="1"/>
</dbReference>
<protein>
    <submittedName>
        <fullName evidence="4">Thioredoxin reductase</fullName>
    </submittedName>
</protein>
<sequence>MEHNQLFDAIIIGGSYSGMSAALSLGRSLRKTLIIDDGKPCNRSTPHSHNFLTRDGATPGYIAEVAREQLGAYPTVSWLNQRAMHAKRDHDMFVVETGDNKIWHSKRLILAAGIKDLLPGTPGFVDSWGISVIHCPYCHGYEFREKRTGIWADAERTLHLAPLVRNLTADVCVFTDGKTVFDGEQRNKLRQLGIRILEQEIGSLEHENGRLKHIVLKDGQSVPLDTLYAAIPFEHHTAIHRELGCVETAQGYIQVDAFQKTTVPGVFACGDNSSGMRSVANAVLTGSVTGAMVNKELADEGLFAAMP</sequence>
<gene>
    <name evidence="4" type="ORF">BC792_11374</name>
</gene>
<dbReference type="AlphaFoldDB" id="A0A5S5DGE4"/>
<dbReference type="OrthoDB" id="9806179at2"/>
<dbReference type="InterPro" id="IPR050097">
    <property type="entry name" value="Ferredoxin-NADP_redctase_2"/>
</dbReference>
<dbReference type="PANTHER" id="PTHR48105">
    <property type="entry name" value="THIOREDOXIN REDUCTASE 1-RELATED-RELATED"/>
    <property type="match status" value="1"/>
</dbReference>
<keyword evidence="2" id="KW-0560">Oxidoreductase</keyword>
<dbReference type="RefSeq" id="WP_148909020.1">
    <property type="nucleotide sequence ID" value="NZ_VNHX01000013.1"/>
</dbReference>
<reference evidence="4 5" key="1">
    <citation type="submission" date="2019-07" db="EMBL/GenBank/DDBJ databases">
        <title>Genomic Encyclopedia of Archaeal and Bacterial Type Strains, Phase II (KMG-II): from individual species to whole genera.</title>
        <authorList>
            <person name="Goeker M."/>
        </authorList>
    </citation>
    <scope>NUCLEOTIDE SEQUENCE [LARGE SCALE GENOMIC DNA]</scope>
    <source>
        <strain evidence="4 5">DSM 18850</strain>
    </source>
</reference>
<evidence type="ECO:0000256" key="1">
    <source>
        <dbReference type="ARBA" id="ARBA00022630"/>
    </source>
</evidence>
<name>A0A5S5DGE4_9SPHI</name>
<comment type="caution">
    <text evidence="4">The sequence shown here is derived from an EMBL/GenBank/DDBJ whole genome shotgun (WGS) entry which is preliminary data.</text>
</comment>
<dbReference type="Gene3D" id="3.50.50.60">
    <property type="entry name" value="FAD/NAD(P)-binding domain"/>
    <property type="match status" value="2"/>
</dbReference>
<evidence type="ECO:0000256" key="2">
    <source>
        <dbReference type="ARBA" id="ARBA00023002"/>
    </source>
</evidence>
<evidence type="ECO:0000259" key="3">
    <source>
        <dbReference type="Pfam" id="PF07992"/>
    </source>
</evidence>
<dbReference type="EMBL" id="VNHX01000013">
    <property type="protein sequence ID" value="TYP94206.1"/>
    <property type="molecule type" value="Genomic_DNA"/>
</dbReference>
<dbReference type="GO" id="GO:0016491">
    <property type="term" value="F:oxidoreductase activity"/>
    <property type="evidence" value="ECO:0007669"/>
    <property type="project" value="UniProtKB-KW"/>
</dbReference>
<evidence type="ECO:0000313" key="4">
    <source>
        <dbReference type="EMBL" id="TYP94206.1"/>
    </source>
</evidence>
<dbReference type="Proteomes" id="UP000325105">
    <property type="component" value="Unassembled WGS sequence"/>
</dbReference>
<dbReference type="PRINTS" id="PR00368">
    <property type="entry name" value="FADPNR"/>
</dbReference>
<proteinExistence type="predicted"/>